<dbReference type="EMBL" id="GGEC01062269">
    <property type="protein sequence ID" value="MBX42753.1"/>
    <property type="molecule type" value="Transcribed_RNA"/>
</dbReference>
<reference evidence="1" key="1">
    <citation type="submission" date="2018-02" db="EMBL/GenBank/DDBJ databases">
        <title>Rhizophora mucronata_Transcriptome.</title>
        <authorList>
            <person name="Meera S.P."/>
            <person name="Sreeshan A."/>
            <person name="Augustine A."/>
        </authorList>
    </citation>
    <scope>NUCLEOTIDE SEQUENCE</scope>
    <source>
        <tissue evidence="1">Leaf</tissue>
    </source>
</reference>
<proteinExistence type="predicted"/>
<organism evidence="1">
    <name type="scientific">Rhizophora mucronata</name>
    <name type="common">Asiatic mangrove</name>
    <dbReference type="NCBI Taxonomy" id="61149"/>
    <lineage>
        <taxon>Eukaryota</taxon>
        <taxon>Viridiplantae</taxon>
        <taxon>Streptophyta</taxon>
        <taxon>Embryophyta</taxon>
        <taxon>Tracheophyta</taxon>
        <taxon>Spermatophyta</taxon>
        <taxon>Magnoliopsida</taxon>
        <taxon>eudicotyledons</taxon>
        <taxon>Gunneridae</taxon>
        <taxon>Pentapetalae</taxon>
        <taxon>rosids</taxon>
        <taxon>fabids</taxon>
        <taxon>Malpighiales</taxon>
        <taxon>Rhizophoraceae</taxon>
        <taxon>Rhizophora</taxon>
    </lineage>
</organism>
<evidence type="ECO:0000313" key="1">
    <source>
        <dbReference type="EMBL" id="MBX42753.1"/>
    </source>
</evidence>
<protein>
    <submittedName>
        <fullName evidence="1">Uncharacterized protein</fullName>
    </submittedName>
</protein>
<dbReference type="AlphaFoldDB" id="A0A2P2NJU4"/>
<accession>A0A2P2NJU4</accession>
<sequence>MCGLSLFEITCPTSSLDSANLGVLSRSLCLYISL</sequence>
<name>A0A2P2NJU4_RHIMU</name>